<keyword evidence="8" id="KW-0234">DNA repair</keyword>
<dbReference type="Pfam" id="PF14910">
    <property type="entry name" value="MMS22L_N"/>
    <property type="match status" value="1"/>
</dbReference>
<dbReference type="EMBL" id="AXCP01008022">
    <property type="status" value="NOT_ANNOTATED_CDS"/>
    <property type="molecule type" value="Genomic_DNA"/>
</dbReference>
<evidence type="ECO:0000256" key="9">
    <source>
        <dbReference type="ARBA" id="ARBA00023242"/>
    </source>
</evidence>
<evidence type="ECO:0000256" key="6">
    <source>
        <dbReference type="ARBA" id="ARBA00022763"/>
    </source>
</evidence>
<evidence type="ECO:0000256" key="8">
    <source>
        <dbReference type="ARBA" id="ARBA00023204"/>
    </source>
</evidence>
<accession>A0A182JDW6</accession>
<evidence type="ECO:0000256" key="7">
    <source>
        <dbReference type="ARBA" id="ARBA00022853"/>
    </source>
</evidence>
<dbReference type="AlphaFoldDB" id="A0A182JDW6"/>
<name>A0A182JDW6_ANOAO</name>
<keyword evidence="9" id="KW-0539">Nucleus</keyword>
<dbReference type="GO" id="GO:0031297">
    <property type="term" value="P:replication fork processing"/>
    <property type="evidence" value="ECO:0007669"/>
    <property type="project" value="InterPro"/>
</dbReference>
<protein>
    <recommendedName>
        <fullName evidence="4">Protein MMS22-like</fullName>
    </recommendedName>
    <alternativeName>
        <fullName evidence="10">Methyl methanesulfonate-sensitivity protein 22-like</fullName>
    </alternativeName>
</protein>
<evidence type="ECO:0000256" key="5">
    <source>
        <dbReference type="ARBA" id="ARBA00022454"/>
    </source>
</evidence>
<reference evidence="13" key="1">
    <citation type="submission" date="2022-08" db="UniProtKB">
        <authorList>
            <consortium name="EnsemblMetazoa"/>
        </authorList>
    </citation>
    <scope>IDENTIFICATION</scope>
    <source>
        <strain evidence="13">EBRO</strain>
    </source>
</reference>
<evidence type="ECO:0000256" key="4">
    <source>
        <dbReference type="ARBA" id="ARBA00021061"/>
    </source>
</evidence>
<keyword evidence="7" id="KW-0156">Chromatin regulator</keyword>
<comment type="subcellular location">
    <subcellularLocation>
        <location evidence="2">Chromosome</location>
    </subcellularLocation>
    <subcellularLocation>
        <location evidence="1">Nucleus</location>
    </subcellularLocation>
</comment>
<dbReference type="PANTHER" id="PTHR28547:SF1">
    <property type="entry name" value="PROTEIN MMS22-LIKE"/>
    <property type="match status" value="1"/>
</dbReference>
<evidence type="ECO:0000259" key="11">
    <source>
        <dbReference type="Pfam" id="PF14910"/>
    </source>
</evidence>
<evidence type="ECO:0000256" key="1">
    <source>
        <dbReference type="ARBA" id="ARBA00004123"/>
    </source>
</evidence>
<organism evidence="13">
    <name type="scientific">Anopheles atroparvus</name>
    <name type="common">European mosquito</name>
    <dbReference type="NCBI Taxonomy" id="41427"/>
    <lineage>
        <taxon>Eukaryota</taxon>
        <taxon>Metazoa</taxon>
        <taxon>Ecdysozoa</taxon>
        <taxon>Arthropoda</taxon>
        <taxon>Hexapoda</taxon>
        <taxon>Insecta</taxon>
        <taxon>Pterygota</taxon>
        <taxon>Neoptera</taxon>
        <taxon>Endopterygota</taxon>
        <taxon>Diptera</taxon>
        <taxon>Nematocera</taxon>
        <taxon>Culicoidea</taxon>
        <taxon>Culicidae</taxon>
        <taxon>Anophelinae</taxon>
        <taxon>Anopheles</taxon>
    </lineage>
</organism>
<keyword evidence="5" id="KW-0158">Chromosome</keyword>
<dbReference type="InterPro" id="IPR029424">
    <property type="entry name" value="MMS22L_C"/>
</dbReference>
<dbReference type="GO" id="GO:0043596">
    <property type="term" value="C:nuclear replication fork"/>
    <property type="evidence" value="ECO:0007669"/>
    <property type="project" value="TreeGrafter"/>
</dbReference>
<dbReference type="STRING" id="41427.A0A182JDW6"/>
<evidence type="ECO:0000256" key="3">
    <source>
        <dbReference type="ARBA" id="ARBA00006585"/>
    </source>
</evidence>
<sequence>MMSLAENTDGAVDFWKILWDSMPAVLADRKDGFLFKIWVINGLAQFYDIKVHQDAKTIPLVKLAPDHTIIDDFLKELVQADCREEHMRTCLILLKPIITGLWPMRYEPVVILWDFFAVRLNSSFRLKNETLSTMACISPSIAAFIEEANTLAAPDSTLDSLDYRTNSFRMFLIILASITRFFTKQANKRNVQIVCNRIFLKLGPKKYENMTEQGVYNHGLLLLTMLAATSFEEDYPRVSKQMQMVRLVDETSLLPTDAIVQRAATATQAHMAVLVLLVFNSMISNFLHCPTAHSDQVLHYLKEITKCPTIMVLLDEPTVIRQWLKMGLFYGREELLEFSRVVNGLREFKCLCEIPEYDLFENPNEVPVKLFFTYVGKRFREVDGAMQMEMKIKLHKIFQHFDKWIPEPSGIVRQRILSVLVLALKECSQALYIQSNSSCLYHLAFQHYFLPFSVLTDRNVTTEMIEDMAKVWHKVMEVLGSMEYSRNQITGDHVINMLTKWTPQFAKLPDETAALRPLLLFFCARNEELVLFAMPRCIATYVELKRCLPQPNARPVMQMLHRLLTALVQRADHGKTALFIRVAGLQIVTHAFMCNETFPTRALAMETVYAMLTSTDGPSNIVRQEMRTALGAFTRKNLGMAAEAYFTFLCRLVNRNPRFIHSLLDMIREELAIAERLRGQGVDKFLRNWMVRLERVIDATCNEHKTGS</sequence>
<dbReference type="GO" id="GO:0000724">
    <property type="term" value="P:double-strand break repair via homologous recombination"/>
    <property type="evidence" value="ECO:0007669"/>
    <property type="project" value="InterPro"/>
</dbReference>
<dbReference type="InterPro" id="IPR029425">
    <property type="entry name" value="MMS22L_N"/>
</dbReference>
<evidence type="ECO:0000256" key="2">
    <source>
        <dbReference type="ARBA" id="ARBA00004286"/>
    </source>
</evidence>
<feature type="domain" description="MMS22-like C-terminal" evidence="12">
    <location>
        <begin position="333"/>
        <end position="696"/>
    </location>
</feature>
<dbReference type="PANTHER" id="PTHR28547">
    <property type="entry name" value="PROTEIN MMS22-LIKE"/>
    <property type="match status" value="1"/>
</dbReference>
<feature type="domain" description="Protein MMS22-like N-terminal" evidence="11">
    <location>
        <begin position="28"/>
        <end position="254"/>
    </location>
</feature>
<evidence type="ECO:0000256" key="10">
    <source>
        <dbReference type="ARBA" id="ARBA00033326"/>
    </source>
</evidence>
<dbReference type="Pfam" id="PF14911">
    <property type="entry name" value="MMS22L_C"/>
    <property type="match status" value="1"/>
</dbReference>
<keyword evidence="6" id="KW-0227">DNA damage</keyword>
<evidence type="ECO:0000259" key="12">
    <source>
        <dbReference type="Pfam" id="PF14911"/>
    </source>
</evidence>
<dbReference type="InterPro" id="IPR042320">
    <property type="entry name" value="MMS22-like"/>
</dbReference>
<dbReference type="VEuPathDB" id="VectorBase:AATE016244"/>
<proteinExistence type="inferred from homology"/>
<evidence type="ECO:0000313" key="13">
    <source>
        <dbReference type="EnsemblMetazoa" id="AATE016244-PA.1"/>
    </source>
</evidence>
<dbReference type="EnsemblMetazoa" id="AATE016244-RA">
    <property type="protein sequence ID" value="AATE016244-PA.1"/>
    <property type="gene ID" value="AATE016244"/>
</dbReference>
<comment type="similarity">
    <text evidence="3">Belongs to the MMS22 family. MMS22L subfamily.</text>
</comment>
<dbReference type="GO" id="GO:0006325">
    <property type="term" value="P:chromatin organization"/>
    <property type="evidence" value="ECO:0007669"/>
    <property type="project" value="UniProtKB-KW"/>
</dbReference>